<evidence type="ECO:0000313" key="11">
    <source>
        <dbReference type="Proteomes" id="UP001500325"/>
    </source>
</evidence>
<accession>A0ABP8X451</accession>
<comment type="subcellular location">
    <subcellularLocation>
        <location evidence="7">Cell membrane</location>
        <topology evidence="7">Multi-pass membrane protein</topology>
    </subcellularLocation>
    <subcellularLocation>
        <location evidence="1">Membrane</location>
        <topology evidence="1">Multi-pass membrane protein</topology>
    </subcellularLocation>
</comment>
<feature type="domain" description="ABC transmembrane type-1" evidence="9">
    <location>
        <begin position="87"/>
        <end position="266"/>
    </location>
</feature>
<evidence type="ECO:0000256" key="5">
    <source>
        <dbReference type="ARBA" id="ARBA00022989"/>
    </source>
</evidence>
<keyword evidence="4 7" id="KW-0812">Transmembrane</keyword>
<keyword evidence="6 7" id="KW-0472">Membrane</keyword>
<gene>
    <name evidence="10" type="ORF">GCM10023215_42480</name>
</gene>
<dbReference type="PANTHER" id="PTHR47737:SF1">
    <property type="entry name" value="GLYCINE BETAINE_PROLINE BETAINE TRANSPORT SYSTEM PERMEASE PROTEIN PROW"/>
    <property type="match status" value="1"/>
</dbReference>
<reference evidence="11" key="1">
    <citation type="journal article" date="2019" name="Int. J. Syst. Evol. Microbiol.">
        <title>The Global Catalogue of Microorganisms (GCM) 10K type strain sequencing project: providing services to taxonomists for standard genome sequencing and annotation.</title>
        <authorList>
            <consortium name="The Broad Institute Genomics Platform"/>
            <consortium name="The Broad Institute Genome Sequencing Center for Infectious Disease"/>
            <person name="Wu L."/>
            <person name="Ma J."/>
        </authorList>
    </citation>
    <scope>NUCLEOTIDE SEQUENCE [LARGE SCALE GENOMIC DNA]</scope>
    <source>
        <strain evidence="11">JCM 18055</strain>
    </source>
</reference>
<dbReference type="Gene3D" id="1.10.3720.10">
    <property type="entry name" value="MetI-like"/>
    <property type="match status" value="1"/>
</dbReference>
<organism evidence="10 11">
    <name type="scientific">Pseudonocardia yuanmonensis</name>
    <dbReference type="NCBI Taxonomy" id="1095914"/>
    <lineage>
        <taxon>Bacteria</taxon>
        <taxon>Bacillati</taxon>
        <taxon>Actinomycetota</taxon>
        <taxon>Actinomycetes</taxon>
        <taxon>Pseudonocardiales</taxon>
        <taxon>Pseudonocardiaceae</taxon>
        <taxon>Pseudonocardia</taxon>
    </lineage>
</organism>
<dbReference type="Pfam" id="PF00528">
    <property type="entry name" value="BPD_transp_1"/>
    <property type="match status" value="1"/>
</dbReference>
<feature type="transmembrane region" description="Helical" evidence="7">
    <location>
        <begin position="245"/>
        <end position="262"/>
    </location>
</feature>
<dbReference type="Proteomes" id="UP001500325">
    <property type="component" value="Unassembled WGS sequence"/>
</dbReference>
<comment type="caution">
    <text evidence="10">The sequence shown here is derived from an EMBL/GenBank/DDBJ whole genome shotgun (WGS) entry which is preliminary data.</text>
</comment>
<evidence type="ECO:0000256" key="7">
    <source>
        <dbReference type="RuleBase" id="RU363032"/>
    </source>
</evidence>
<feature type="transmembrane region" description="Helical" evidence="7">
    <location>
        <begin position="213"/>
        <end position="239"/>
    </location>
</feature>
<dbReference type="InterPro" id="IPR000515">
    <property type="entry name" value="MetI-like"/>
</dbReference>
<dbReference type="SUPFAM" id="SSF161098">
    <property type="entry name" value="MetI-like"/>
    <property type="match status" value="1"/>
</dbReference>
<evidence type="ECO:0000259" key="9">
    <source>
        <dbReference type="PROSITE" id="PS50928"/>
    </source>
</evidence>
<dbReference type="EMBL" id="BAABIC010000014">
    <property type="protein sequence ID" value="GAA4699416.1"/>
    <property type="molecule type" value="Genomic_DNA"/>
</dbReference>
<evidence type="ECO:0000256" key="1">
    <source>
        <dbReference type="ARBA" id="ARBA00004141"/>
    </source>
</evidence>
<dbReference type="CDD" id="cd06261">
    <property type="entry name" value="TM_PBP2"/>
    <property type="match status" value="1"/>
</dbReference>
<protein>
    <submittedName>
        <fullName evidence="10">Proline/glycine betaine ABC transporter permease</fullName>
    </submittedName>
</protein>
<feature type="transmembrane region" description="Helical" evidence="7">
    <location>
        <begin position="21"/>
        <end position="44"/>
    </location>
</feature>
<evidence type="ECO:0000256" key="4">
    <source>
        <dbReference type="ARBA" id="ARBA00022692"/>
    </source>
</evidence>
<feature type="transmembrane region" description="Helical" evidence="7">
    <location>
        <begin position="91"/>
        <end position="114"/>
    </location>
</feature>
<dbReference type="PANTHER" id="PTHR47737">
    <property type="entry name" value="GLYCINE BETAINE/PROLINE BETAINE TRANSPORT SYSTEM PERMEASE PROTEIN PROW"/>
    <property type="match status" value="1"/>
</dbReference>
<dbReference type="InterPro" id="IPR035906">
    <property type="entry name" value="MetI-like_sf"/>
</dbReference>
<feature type="region of interest" description="Disordered" evidence="8">
    <location>
        <begin position="283"/>
        <end position="319"/>
    </location>
</feature>
<dbReference type="RefSeq" id="WP_345382403.1">
    <property type="nucleotide sequence ID" value="NZ_BAABIC010000014.1"/>
</dbReference>
<evidence type="ECO:0000256" key="6">
    <source>
        <dbReference type="ARBA" id="ARBA00023136"/>
    </source>
</evidence>
<evidence type="ECO:0000256" key="2">
    <source>
        <dbReference type="ARBA" id="ARBA00022448"/>
    </source>
</evidence>
<feature type="transmembrane region" description="Helical" evidence="7">
    <location>
        <begin position="134"/>
        <end position="161"/>
    </location>
</feature>
<name>A0ABP8X451_9PSEU</name>
<proteinExistence type="inferred from homology"/>
<sequence length="319" mass="33450">MPRIEVGTYVDQFITWLLRTVPGLFDAISVVMTALVDVIVLALARPSFVVWVVLLTLAALLVRGFGFALFTAVAFLLVAAMDLWEETMETLAVVLVAAVIATAIGVPLGIWAARRQGVSVVLRPILDFMQTTPVFVYLIPAVFFFGVGVVPGVVATTIFAIPPAVRLTELGIRGVDPEVVEAAHAFGAHPRQILREVQLPMARPSIMAGVNQVIMLALSMVVVAGLAGAGGLGSVVVTAVTQLDVAGGFEGGLAVVILAIYLDRLTAAMAQRPGRGLWARLRRRRAPATAVPPEDGEAPVGTPDADAPVPAGAGDPTVR</sequence>
<keyword evidence="3" id="KW-1003">Cell membrane</keyword>
<comment type="similarity">
    <text evidence="7">Belongs to the binding-protein-dependent transport system permease family.</text>
</comment>
<feature type="transmembrane region" description="Helical" evidence="7">
    <location>
        <begin position="50"/>
        <end position="79"/>
    </location>
</feature>
<dbReference type="PROSITE" id="PS50928">
    <property type="entry name" value="ABC_TM1"/>
    <property type="match status" value="1"/>
</dbReference>
<evidence type="ECO:0000256" key="8">
    <source>
        <dbReference type="SAM" id="MobiDB-lite"/>
    </source>
</evidence>
<keyword evidence="11" id="KW-1185">Reference proteome</keyword>
<keyword evidence="5 7" id="KW-1133">Transmembrane helix</keyword>
<feature type="compositionally biased region" description="Low complexity" evidence="8">
    <location>
        <begin position="298"/>
        <end position="319"/>
    </location>
</feature>
<evidence type="ECO:0000313" key="10">
    <source>
        <dbReference type="EMBL" id="GAA4699416.1"/>
    </source>
</evidence>
<evidence type="ECO:0000256" key="3">
    <source>
        <dbReference type="ARBA" id="ARBA00022475"/>
    </source>
</evidence>
<keyword evidence="2 7" id="KW-0813">Transport</keyword>